<evidence type="ECO:0000313" key="1">
    <source>
        <dbReference type="EMBL" id="GIY82839.1"/>
    </source>
</evidence>
<evidence type="ECO:0000313" key="2">
    <source>
        <dbReference type="Proteomes" id="UP001054945"/>
    </source>
</evidence>
<organism evidence="1 2">
    <name type="scientific">Caerostris extrusa</name>
    <name type="common">Bark spider</name>
    <name type="synonym">Caerostris bankana</name>
    <dbReference type="NCBI Taxonomy" id="172846"/>
    <lineage>
        <taxon>Eukaryota</taxon>
        <taxon>Metazoa</taxon>
        <taxon>Ecdysozoa</taxon>
        <taxon>Arthropoda</taxon>
        <taxon>Chelicerata</taxon>
        <taxon>Arachnida</taxon>
        <taxon>Araneae</taxon>
        <taxon>Araneomorphae</taxon>
        <taxon>Entelegynae</taxon>
        <taxon>Araneoidea</taxon>
        <taxon>Araneidae</taxon>
        <taxon>Caerostris</taxon>
    </lineage>
</organism>
<protein>
    <submittedName>
        <fullName evidence="1">Uncharacterized protein</fullName>
    </submittedName>
</protein>
<accession>A0AAV4WKS6</accession>
<name>A0AAV4WKS6_CAEEX</name>
<dbReference type="Proteomes" id="UP001054945">
    <property type="component" value="Unassembled WGS sequence"/>
</dbReference>
<reference evidence="1 2" key="1">
    <citation type="submission" date="2021-06" db="EMBL/GenBank/DDBJ databases">
        <title>Caerostris extrusa draft genome.</title>
        <authorList>
            <person name="Kono N."/>
            <person name="Arakawa K."/>
        </authorList>
    </citation>
    <scope>NUCLEOTIDE SEQUENCE [LARGE SCALE GENOMIC DNA]</scope>
</reference>
<proteinExistence type="predicted"/>
<gene>
    <name evidence="1" type="ORF">CEXT_260891</name>
</gene>
<sequence>MQMRDPAANEDCKDSSLLGILIKGLRVQTSRHFIRMRCMEAQETVGNKDWKRMACVWLMLNVPIWCEICQ</sequence>
<dbReference type="AlphaFoldDB" id="A0AAV4WKS6"/>
<keyword evidence="2" id="KW-1185">Reference proteome</keyword>
<comment type="caution">
    <text evidence="1">The sequence shown here is derived from an EMBL/GenBank/DDBJ whole genome shotgun (WGS) entry which is preliminary data.</text>
</comment>
<dbReference type="EMBL" id="BPLR01016293">
    <property type="protein sequence ID" value="GIY82839.1"/>
    <property type="molecule type" value="Genomic_DNA"/>
</dbReference>